<proteinExistence type="predicted"/>
<keyword evidence="3" id="KW-1185">Reference proteome</keyword>
<feature type="domain" description="J" evidence="1">
    <location>
        <begin position="518"/>
        <end position="594"/>
    </location>
</feature>
<organism evidence="2 3">
    <name type="scientific">Durusdinium trenchii</name>
    <dbReference type="NCBI Taxonomy" id="1381693"/>
    <lineage>
        <taxon>Eukaryota</taxon>
        <taxon>Sar</taxon>
        <taxon>Alveolata</taxon>
        <taxon>Dinophyceae</taxon>
        <taxon>Suessiales</taxon>
        <taxon>Symbiodiniaceae</taxon>
        <taxon>Durusdinium</taxon>
    </lineage>
</organism>
<dbReference type="PROSITE" id="PS50076">
    <property type="entry name" value="DNAJ_2"/>
    <property type="match status" value="1"/>
</dbReference>
<protein>
    <recommendedName>
        <fullName evidence="1">J domain-containing protein</fullName>
    </recommendedName>
</protein>
<dbReference type="SUPFAM" id="SSF50985">
    <property type="entry name" value="RCC1/BLIP-II"/>
    <property type="match status" value="2"/>
</dbReference>
<evidence type="ECO:0000313" key="3">
    <source>
        <dbReference type="Proteomes" id="UP001642484"/>
    </source>
</evidence>
<dbReference type="Pfam" id="PF00226">
    <property type="entry name" value="DnaJ"/>
    <property type="match status" value="1"/>
</dbReference>
<dbReference type="EMBL" id="CAXAMN010014347">
    <property type="protein sequence ID" value="CAK9043093.1"/>
    <property type="molecule type" value="Genomic_DNA"/>
</dbReference>
<evidence type="ECO:0000259" key="1">
    <source>
        <dbReference type="PROSITE" id="PS50076"/>
    </source>
</evidence>
<sequence>MASIDLQIYVPGVAVVDISIDDSEDVSALLRVANVALRGRIKSKVLQLIPPRSARPLRPLLPLRRAGLRCGDLLTAQLKAVPEVVVTEKTFAAITPCGSVATWGALGAPGGNTSPVSDQLEKVIELTASRSALAALKADGSVVCWGAIKGGCSIVSELREVHRLFATHGAFAALTTDGTVRCWGDPFAGGDVAEAAKDLEAGGFEHIFATGSAFCALRSDSARGGAAPVVAWGEILQGGRAPEGLEAVRHIYATSGGAFAAIQEDGAVVTWGSSVDGGDSCRVQEELKRRGVRDIYSTDSAFAALTADGGLLAWGNARLGGVAPGEEALRRGGVRHLCSTAGAFAARCGDGTVLCWGLAEWGGSCRAICEDLKEVRFLHSTSRAFAAQRYDGRVLCWGDANSGGDVEEVETQLACDIAHVYPSSCGFAAVALDGQLVTWGGRRGEVAEDLTELLKSLHGQVQHIYATENSFTAFTANGTGFTWGAMGLAEISHFREAEKSRSTVGAWGREVGSGSMGDPRDVLGVNPSATWPEIRQAFLSRSRECHPDKRPESEKEAATKEFQRLYEAYEVLRSQSDPEEDEGYTGNTPWDSMAQQGTPFSADALHSIFLPRDFQCEMDSEYADCDVLASVNMVSSSSDWPAPYVDIIWSLVHRPTKQFMYQTLLSLEVGQAAAFWLRAQNAVLHVERAERHVAVLSTWRVQLPSGEVMATVPPSMAVPAFATRVSWERVAHQAFCKVAAHLAEEALLQADSRVKGDPSLPVVIIDYLLPVLCGEAVHLSTSELVWKKVRDEVRHSQFGGPIRRAAAWFVVKSVLHFECCRQGSPEAYKTMILQIHLEGLRHIEKLEPSARLEACRKVLRRAVKLTSSAPSSDQVTRRSALEDVEGAVQPVLDALQREWDEVSQRKG</sequence>
<comment type="caution">
    <text evidence="2">The sequence shown here is derived from an EMBL/GenBank/DDBJ whole genome shotgun (WGS) entry which is preliminary data.</text>
</comment>
<dbReference type="Gene3D" id="1.10.287.110">
    <property type="entry name" value="DnaJ domain"/>
    <property type="match status" value="1"/>
</dbReference>
<name>A0ABP0LV43_9DINO</name>
<dbReference type="SMART" id="SM00271">
    <property type="entry name" value="DnaJ"/>
    <property type="match status" value="1"/>
</dbReference>
<dbReference type="InterPro" id="IPR046541">
    <property type="entry name" value="DUF6606"/>
</dbReference>
<dbReference type="InterPro" id="IPR052763">
    <property type="entry name" value="DnaJ_C4"/>
</dbReference>
<dbReference type="SUPFAM" id="SSF46565">
    <property type="entry name" value="Chaperone J-domain"/>
    <property type="match status" value="1"/>
</dbReference>
<evidence type="ECO:0000313" key="2">
    <source>
        <dbReference type="EMBL" id="CAK9043093.1"/>
    </source>
</evidence>
<accession>A0ABP0LV43</accession>
<dbReference type="InterPro" id="IPR001623">
    <property type="entry name" value="DnaJ_domain"/>
</dbReference>
<gene>
    <name evidence="2" type="ORF">CCMP2556_LOCUS22856</name>
</gene>
<dbReference type="Gene3D" id="2.130.10.30">
    <property type="entry name" value="Regulator of chromosome condensation 1/beta-lactamase-inhibitor protein II"/>
    <property type="match status" value="2"/>
</dbReference>
<dbReference type="PANTHER" id="PTHR44825">
    <property type="match status" value="1"/>
</dbReference>
<dbReference type="Proteomes" id="UP001642484">
    <property type="component" value="Unassembled WGS sequence"/>
</dbReference>
<dbReference type="InterPro" id="IPR036869">
    <property type="entry name" value="J_dom_sf"/>
</dbReference>
<dbReference type="CDD" id="cd06257">
    <property type="entry name" value="DnaJ"/>
    <property type="match status" value="1"/>
</dbReference>
<dbReference type="PRINTS" id="PR00625">
    <property type="entry name" value="JDOMAIN"/>
</dbReference>
<dbReference type="PANTHER" id="PTHR44825:SF1">
    <property type="entry name" value="DNAJ HOMOLOG SUBFAMILY C MEMBER 4"/>
    <property type="match status" value="1"/>
</dbReference>
<dbReference type="Pfam" id="PF20255">
    <property type="entry name" value="DUF6606"/>
    <property type="match status" value="1"/>
</dbReference>
<dbReference type="InterPro" id="IPR009091">
    <property type="entry name" value="RCC1/BLIP-II"/>
</dbReference>
<reference evidence="2 3" key="1">
    <citation type="submission" date="2024-02" db="EMBL/GenBank/DDBJ databases">
        <authorList>
            <person name="Chen Y."/>
            <person name="Shah S."/>
            <person name="Dougan E. K."/>
            <person name="Thang M."/>
            <person name="Chan C."/>
        </authorList>
    </citation>
    <scope>NUCLEOTIDE SEQUENCE [LARGE SCALE GENOMIC DNA]</scope>
</reference>